<dbReference type="AlphaFoldDB" id="A0AA88LAB5"/>
<keyword evidence="3" id="KW-0805">Transcription regulation</keyword>
<organism evidence="8 9">
    <name type="scientific">Artemia franciscana</name>
    <name type="common">Brine shrimp</name>
    <name type="synonym">Artemia sanfranciscana</name>
    <dbReference type="NCBI Taxonomy" id="6661"/>
    <lineage>
        <taxon>Eukaryota</taxon>
        <taxon>Metazoa</taxon>
        <taxon>Ecdysozoa</taxon>
        <taxon>Arthropoda</taxon>
        <taxon>Crustacea</taxon>
        <taxon>Branchiopoda</taxon>
        <taxon>Anostraca</taxon>
        <taxon>Artemiidae</taxon>
        <taxon>Artemia</taxon>
    </lineage>
</organism>
<keyword evidence="4" id="KW-0804">Transcription</keyword>
<comment type="caution">
    <text evidence="8">The sequence shown here is derived from an EMBL/GenBank/DDBJ whole genome shotgun (WGS) entry which is preliminary data.</text>
</comment>
<evidence type="ECO:0000256" key="2">
    <source>
        <dbReference type="ARBA" id="ARBA00005330"/>
    </source>
</evidence>
<dbReference type="PANTHER" id="PTHR13556:SF2">
    <property type="entry name" value="TRANSCRIPTIONAL ADAPTER 3"/>
    <property type="match status" value="1"/>
</dbReference>
<keyword evidence="5" id="KW-0539">Nucleus</keyword>
<comment type="subcellular location">
    <subcellularLocation>
        <location evidence="1">Nucleus</location>
    </subcellularLocation>
</comment>
<evidence type="ECO:0000256" key="1">
    <source>
        <dbReference type="ARBA" id="ARBA00004123"/>
    </source>
</evidence>
<dbReference type="GO" id="GO:0003713">
    <property type="term" value="F:transcription coactivator activity"/>
    <property type="evidence" value="ECO:0007669"/>
    <property type="project" value="TreeGrafter"/>
</dbReference>
<dbReference type="PANTHER" id="PTHR13556">
    <property type="entry name" value="TRANSCRIPTIONAL ADAPTER 3-RELATED"/>
    <property type="match status" value="1"/>
</dbReference>
<evidence type="ECO:0000256" key="7">
    <source>
        <dbReference type="SAM" id="MobiDB-lite"/>
    </source>
</evidence>
<sequence>MSNPRELLLNLANVASRSVDEIVTPEELHYIQLELENLLTTSLLRTKYLAASDATASSTADTVKPKSPAKRKGVEGSPITKKPKEQKLPPTEPPTPASTSKTAKLKSHPVTSPISDAEVENEDLLLPQLDLVRQPNPKQDFPNKFWASIEPYCAPITEDDLKTLDDILAMHKDDEELSASLPPLGRHYSIRWAEEDLQHEQKESAHLGKKGEGDVCIGSEAEKMLKKTKEEEVPAATFGPLTQRLVGALLEENIVTSVEGGIPLETASEGAVPLTPQQAVSFERNIRKELEELGILNADEPDEVQADDQIALEIRRCQGELRALSAHNVQQLRKLQRLGRNQMQMQLLKDKLKEVDNEVLEHHRRFFALRQKKKEPSKKDKEMALLAMKAREEILKQIDRFDHK</sequence>
<gene>
    <name evidence="8" type="ORF">QYM36_005965</name>
</gene>
<dbReference type="Pfam" id="PF10198">
    <property type="entry name" value="Ada3"/>
    <property type="match status" value="1"/>
</dbReference>
<evidence type="ECO:0008006" key="10">
    <source>
        <dbReference type="Google" id="ProtNLM"/>
    </source>
</evidence>
<reference evidence="8" key="1">
    <citation type="submission" date="2023-07" db="EMBL/GenBank/DDBJ databases">
        <title>Chromosome-level genome assembly of Artemia franciscana.</title>
        <authorList>
            <person name="Jo E."/>
        </authorList>
    </citation>
    <scope>NUCLEOTIDE SEQUENCE</scope>
    <source>
        <tissue evidence="8">Whole body</tissue>
    </source>
</reference>
<dbReference type="GO" id="GO:0006357">
    <property type="term" value="P:regulation of transcription by RNA polymerase II"/>
    <property type="evidence" value="ECO:0007669"/>
    <property type="project" value="TreeGrafter"/>
</dbReference>
<evidence type="ECO:0000256" key="3">
    <source>
        <dbReference type="ARBA" id="ARBA00023015"/>
    </source>
</evidence>
<dbReference type="InterPro" id="IPR019340">
    <property type="entry name" value="Histone_AcTrfase_su3"/>
</dbReference>
<feature type="region of interest" description="Disordered" evidence="7">
    <location>
        <begin position="54"/>
        <end position="119"/>
    </location>
</feature>
<dbReference type="EMBL" id="JAVRJZ010000009">
    <property type="protein sequence ID" value="KAK2718799.1"/>
    <property type="molecule type" value="Genomic_DNA"/>
</dbReference>
<name>A0AA88LAB5_ARTSF</name>
<evidence type="ECO:0000313" key="9">
    <source>
        <dbReference type="Proteomes" id="UP001187531"/>
    </source>
</evidence>
<comment type="similarity">
    <text evidence="2">Belongs to the NGG1 family.</text>
</comment>
<evidence type="ECO:0000256" key="6">
    <source>
        <dbReference type="SAM" id="Coils"/>
    </source>
</evidence>
<evidence type="ECO:0000313" key="8">
    <source>
        <dbReference type="EMBL" id="KAK2718799.1"/>
    </source>
</evidence>
<proteinExistence type="inferred from homology"/>
<evidence type="ECO:0000256" key="4">
    <source>
        <dbReference type="ARBA" id="ARBA00023163"/>
    </source>
</evidence>
<dbReference type="Proteomes" id="UP001187531">
    <property type="component" value="Unassembled WGS sequence"/>
</dbReference>
<accession>A0AA88LAB5</accession>
<feature type="coiled-coil region" evidence="6">
    <location>
        <begin position="338"/>
        <end position="365"/>
    </location>
</feature>
<dbReference type="GO" id="GO:0005634">
    <property type="term" value="C:nucleus"/>
    <property type="evidence" value="ECO:0007669"/>
    <property type="project" value="UniProtKB-SubCell"/>
</dbReference>
<keyword evidence="6" id="KW-0175">Coiled coil</keyword>
<dbReference type="GO" id="GO:0000124">
    <property type="term" value="C:SAGA complex"/>
    <property type="evidence" value="ECO:0007669"/>
    <property type="project" value="TreeGrafter"/>
</dbReference>
<keyword evidence="9" id="KW-1185">Reference proteome</keyword>
<evidence type="ECO:0000256" key="5">
    <source>
        <dbReference type="ARBA" id="ARBA00023242"/>
    </source>
</evidence>
<protein>
    <recommendedName>
        <fullName evidence="10">Transcriptional adapter 3</fullName>
    </recommendedName>
</protein>